<dbReference type="Proteomes" id="UP000682811">
    <property type="component" value="Unassembled WGS sequence"/>
</dbReference>
<protein>
    <submittedName>
        <fullName evidence="1">Uncharacterized protein</fullName>
    </submittedName>
</protein>
<evidence type="ECO:0000313" key="1">
    <source>
        <dbReference type="EMBL" id="GIO46103.1"/>
    </source>
</evidence>
<keyword evidence="2" id="KW-1185">Reference proteome</keyword>
<sequence length="70" mass="7894">MKLIPFETIHEKVAELRSKGCIFASLSRVDAGDAENVLAKPTESTTFTFIQFKVANRSEKMQFCKLSPRT</sequence>
<organism evidence="1 2">
    <name type="scientific">Paenibacillus azoreducens</name>
    <dbReference type="NCBI Taxonomy" id="116718"/>
    <lineage>
        <taxon>Bacteria</taxon>
        <taxon>Bacillati</taxon>
        <taxon>Bacillota</taxon>
        <taxon>Bacilli</taxon>
        <taxon>Bacillales</taxon>
        <taxon>Paenibacillaceae</taxon>
        <taxon>Paenibacillus</taxon>
    </lineage>
</organism>
<name>A0A919YAD0_9BACL</name>
<gene>
    <name evidence="1" type="ORF">J34TS1_08680</name>
</gene>
<dbReference type="AlphaFoldDB" id="A0A919YAD0"/>
<proteinExistence type="predicted"/>
<comment type="caution">
    <text evidence="1">The sequence shown here is derived from an EMBL/GenBank/DDBJ whole genome shotgun (WGS) entry which is preliminary data.</text>
</comment>
<accession>A0A919YAD0</accession>
<reference evidence="1 2" key="1">
    <citation type="submission" date="2021-03" db="EMBL/GenBank/DDBJ databases">
        <title>Antimicrobial resistance genes in bacteria isolated from Japanese honey, and their potential for conferring macrolide and lincosamide resistance in the American foulbrood pathogen Paenibacillus larvae.</title>
        <authorList>
            <person name="Okamoto M."/>
            <person name="Kumagai M."/>
            <person name="Kanamori H."/>
            <person name="Takamatsu D."/>
        </authorList>
    </citation>
    <scope>NUCLEOTIDE SEQUENCE [LARGE SCALE GENOMIC DNA]</scope>
    <source>
        <strain evidence="1 2">J34TS1</strain>
    </source>
</reference>
<dbReference type="EMBL" id="BORT01000002">
    <property type="protein sequence ID" value="GIO46103.1"/>
    <property type="molecule type" value="Genomic_DNA"/>
</dbReference>
<evidence type="ECO:0000313" key="2">
    <source>
        <dbReference type="Proteomes" id="UP000682811"/>
    </source>
</evidence>